<evidence type="ECO:0000259" key="2">
    <source>
        <dbReference type="Pfam" id="PF18962"/>
    </source>
</evidence>
<reference evidence="3 4" key="1">
    <citation type="submission" date="2019-08" db="EMBL/GenBank/DDBJ databases">
        <title>Ulvibacter marinistellae sp. nov., isolated from a starfish, Patiria pectinifera.</title>
        <authorList>
            <person name="Kawano K."/>
            <person name="Ushijima N."/>
            <person name="Kihara M."/>
            <person name="Itoh H."/>
        </authorList>
    </citation>
    <scope>NUCLEOTIDE SEQUENCE [LARGE SCALE GENOMIC DNA]</scope>
    <source>
        <strain evidence="3 4">KK4</strain>
    </source>
</reference>
<dbReference type="Pfam" id="PF18962">
    <property type="entry name" value="Por_Secre_tail"/>
    <property type="match status" value="1"/>
</dbReference>
<protein>
    <recommendedName>
        <fullName evidence="2">Secretion system C-terminal sorting domain-containing protein</fullName>
    </recommendedName>
</protein>
<proteinExistence type="predicted"/>
<organism evidence="3 4">
    <name type="scientific">Patiriisocius marinistellae</name>
    <dbReference type="NCBI Taxonomy" id="2494560"/>
    <lineage>
        <taxon>Bacteria</taxon>
        <taxon>Pseudomonadati</taxon>
        <taxon>Bacteroidota</taxon>
        <taxon>Flavobacteriia</taxon>
        <taxon>Flavobacteriales</taxon>
        <taxon>Flavobacteriaceae</taxon>
        <taxon>Patiriisocius</taxon>
    </lineage>
</organism>
<dbReference type="EMBL" id="BKCF01000005">
    <property type="protein sequence ID" value="GEQ87060.1"/>
    <property type="molecule type" value="Genomic_DNA"/>
</dbReference>
<dbReference type="AlphaFoldDB" id="A0A5J4FXQ5"/>
<accession>A0A5J4FXQ5</accession>
<evidence type="ECO:0000313" key="4">
    <source>
        <dbReference type="Proteomes" id="UP000326994"/>
    </source>
</evidence>
<dbReference type="InterPro" id="IPR026444">
    <property type="entry name" value="Secre_tail"/>
</dbReference>
<feature type="domain" description="Secretion system C-terminal sorting" evidence="2">
    <location>
        <begin position="484"/>
        <end position="552"/>
    </location>
</feature>
<dbReference type="NCBIfam" id="TIGR04183">
    <property type="entry name" value="Por_Secre_tail"/>
    <property type="match status" value="1"/>
</dbReference>
<dbReference type="InterPro" id="IPR013783">
    <property type="entry name" value="Ig-like_fold"/>
</dbReference>
<comment type="caution">
    <text evidence="3">The sequence shown here is derived from an EMBL/GenBank/DDBJ whole genome shotgun (WGS) entry which is preliminary data.</text>
</comment>
<name>A0A5J4FXQ5_9FLAO</name>
<keyword evidence="4" id="KW-1185">Reference proteome</keyword>
<evidence type="ECO:0000313" key="3">
    <source>
        <dbReference type="EMBL" id="GEQ87060.1"/>
    </source>
</evidence>
<keyword evidence="1" id="KW-0732">Signal</keyword>
<dbReference type="Gene3D" id="2.60.40.10">
    <property type="entry name" value="Immunoglobulins"/>
    <property type="match status" value="1"/>
</dbReference>
<gene>
    <name evidence="3" type="ORF">ULMS_25680</name>
</gene>
<evidence type="ECO:0000256" key="1">
    <source>
        <dbReference type="ARBA" id="ARBA00022729"/>
    </source>
</evidence>
<sequence length="554" mass="59773">MSAGMFAQTIVGTSPENKNVILEEFTGIKCQFCPDGHARANAFKATDPDNIFLINIHAGGFAIPSTGQPDFRTPFGQLIADQSQLAGYPAGTINRHAFPGIQQSGSPSGATAQSRTTWASTGASWLEEPSYLNMGVEAEIDVAARTMTVHIEGYYTSNSPVATNMLNFAVLQNNTTGPQTGGGAGNNYNHNHRLIDMPLGQWGMEITTTSATNLVDETFVYNIPADHNGVAIDLAELEFVAFMTETTQEIITGIGGKPTYTNLPLANDVSLRTVNDIDDQYFCDSGVITPTISVRNEGGDSITSLDIEYSVNGGNTQIFTYTGSITTFQEEEITLDEIMFSVQSTNSVDISLVNDENNANNDGDTSFDNIEVNTAGNLTLEILTDDNGDEVFYDIKDINDTIVMEGGPFENNTTNLIDVVLTEGCYTFNITDTGGDGGRRVRLYDPNGVVAFLSFGQYGFGEKRSFSTDGILGIDNLNTAEVSLYPNPANTILNISNVDKSTVEVYNILGQVMMIKSNISLNEALNVSQLVTGTYFVKISNGTTTTTKKFIIAR</sequence>
<dbReference type="Proteomes" id="UP000326994">
    <property type="component" value="Unassembled WGS sequence"/>
</dbReference>